<evidence type="ECO:0000256" key="2">
    <source>
        <dbReference type="ARBA" id="ARBA00004174"/>
    </source>
</evidence>
<evidence type="ECO:0000256" key="10">
    <source>
        <dbReference type="ARBA" id="ARBA00023004"/>
    </source>
</evidence>
<keyword evidence="8" id="KW-0492">Microsome</keyword>
<dbReference type="InterPro" id="IPR050476">
    <property type="entry name" value="Insect_CytP450_Detox"/>
</dbReference>
<gene>
    <name evidence="15" type="primary">LOC108564898</name>
</gene>
<dbReference type="InterPro" id="IPR036396">
    <property type="entry name" value="Cyt_P450_sf"/>
</dbReference>
<accession>A0ABM1MYD7</accession>
<evidence type="ECO:0000256" key="12">
    <source>
        <dbReference type="ARBA" id="ARBA00023136"/>
    </source>
</evidence>
<dbReference type="Gene3D" id="1.10.630.10">
    <property type="entry name" value="Cytochrome P450"/>
    <property type="match status" value="1"/>
</dbReference>
<dbReference type="InterPro" id="IPR001128">
    <property type="entry name" value="Cyt_P450"/>
</dbReference>
<dbReference type="InterPro" id="IPR017972">
    <property type="entry name" value="Cyt_P450_CS"/>
</dbReference>
<dbReference type="PRINTS" id="PR00463">
    <property type="entry name" value="EP450I"/>
</dbReference>
<evidence type="ECO:0000313" key="14">
    <source>
        <dbReference type="Proteomes" id="UP000695000"/>
    </source>
</evidence>
<dbReference type="Pfam" id="PF00067">
    <property type="entry name" value="p450"/>
    <property type="match status" value="1"/>
</dbReference>
<keyword evidence="7" id="KW-0256">Endoplasmic reticulum</keyword>
<dbReference type="PROSITE" id="PS00086">
    <property type="entry name" value="CYTOCHROME_P450"/>
    <property type="match status" value="1"/>
</dbReference>
<keyword evidence="11 13" id="KW-0503">Monooxygenase</keyword>
<organism evidence="14 15">
    <name type="scientific">Nicrophorus vespilloides</name>
    <name type="common">Boreal carrion beetle</name>
    <dbReference type="NCBI Taxonomy" id="110193"/>
    <lineage>
        <taxon>Eukaryota</taxon>
        <taxon>Metazoa</taxon>
        <taxon>Ecdysozoa</taxon>
        <taxon>Arthropoda</taxon>
        <taxon>Hexapoda</taxon>
        <taxon>Insecta</taxon>
        <taxon>Pterygota</taxon>
        <taxon>Neoptera</taxon>
        <taxon>Endopterygota</taxon>
        <taxon>Coleoptera</taxon>
        <taxon>Polyphaga</taxon>
        <taxon>Staphyliniformia</taxon>
        <taxon>Silphidae</taxon>
        <taxon>Nicrophorinae</taxon>
        <taxon>Nicrophorus</taxon>
    </lineage>
</organism>
<evidence type="ECO:0000256" key="11">
    <source>
        <dbReference type="ARBA" id="ARBA00023033"/>
    </source>
</evidence>
<dbReference type="PANTHER" id="PTHR24292:SF54">
    <property type="entry name" value="CYP9F3-RELATED"/>
    <property type="match status" value="1"/>
</dbReference>
<evidence type="ECO:0000256" key="1">
    <source>
        <dbReference type="ARBA" id="ARBA00001971"/>
    </source>
</evidence>
<comment type="cofactor">
    <cofactor evidence="1">
        <name>heme</name>
        <dbReference type="ChEBI" id="CHEBI:30413"/>
    </cofactor>
</comment>
<dbReference type="RefSeq" id="XP_017779587.1">
    <property type="nucleotide sequence ID" value="XM_017924098.1"/>
</dbReference>
<dbReference type="PRINTS" id="PR00385">
    <property type="entry name" value="P450"/>
</dbReference>
<dbReference type="GeneID" id="108564898"/>
<name>A0ABM1MYD7_NICVS</name>
<protein>
    <submittedName>
        <fullName evidence="15">Probable cytochrome P450 6a23</fullName>
    </submittedName>
</protein>
<reference evidence="15" key="1">
    <citation type="submission" date="2025-08" db="UniProtKB">
        <authorList>
            <consortium name="RefSeq"/>
        </authorList>
    </citation>
    <scope>IDENTIFICATION</scope>
    <source>
        <tissue evidence="15">Whole Larva</tissue>
    </source>
</reference>
<dbReference type="SUPFAM" id="SSF48264">
    <property type="entry name" value="Cytochrome P450"/>
    <property type="match status" value="1"/>
</dbReference>
<comment type="subcellular location">
    <subcellularLocation>
        <location evidence="3">Endoplasmic reticulum membrane</location>
        <topology evidence="3">Peripheral membrane protein</topology>
    </subcellularLocation>
    <subcellularLocation>
        <location evidence="2">Microsome membrane</location>
        <topology evidence="2">Peripheral membrane protein</topology>
    </subcellularLocation>
</comment>
<keyword evidence="12" id="KW-0472">Membrane</keyword>
<keyword evidence="5 13" id="KW-0349">Heme</keyword>
<dbReference type="PANTHER" id="PTHR24292">
    <property type="entry name" value="CYTOCHROME P450"/>
    <property type="match status" value="1"/>
</dbReference>
<dbReference type="InterPro" id="IPR002401">
    <property type="entry name" value="Cyt_P450_E_grp-I"/>
</dbReference>
<evidence type="ECO:0000256" key="6">
    <source>
        <dbReference type="ARBA" id="ARBA00022723"/>
    </source>
</evidence>
<sequence length="502" mass="58116">MWDLVALFALLVFLIRYYLKNTYNYWEKRKVPCPTPKYIFGTLYDSIVMKKSLAQIYYELYNQYPDSNYVGFYKFFKPGVVIRNPEIIRDIVIKEFSSFHDNDFYLSEHDDFIFGNNPFVLRGPKWKVVRSQLSPSFTSGKVKNMAPHVIVNGKKMLKYIEETCTNDVACLEMKDLATRFTSENVASCAFGLEGNSFIDPDAKFKVIGRQLTEPSFISGLKMVLIMAVPMMAKVFRVKFFTDDVTAFLKNIVVETLKYRKDNGIFRNDFLDFMTTLRAKINNEKEFNENEITAHAGGFFIDGYETSAIVISYALYEMAANPEEQERLKANIDEVLEKYNGELTYEAIQEMEYLDLVLKESLRKNVPLMALSKMCTRPFKLPPAREGGPEVVLQPGMPVIIPAWALHVDEKYYPEPDKFIPERFADMDAIPKNTYMPFGDGPRMCLGMKFGQLQAKTSLATIIRDYRLEVDKTQTSEPLEMDPRFFMRSARNGIWIKLNKRKP</sequence>
<evidence type="ECO:0000256" key="7">
    <source>
        <dbReference type="ARBA" id="ARBA00022824"/>
    </source>
</evidence>
<keyword evidence="14" id="KW-1185">Reference proteome</keyword>
<evidence type="ECO:0000256" key="5">
    <source>
        <dbReference type="ARBA" id="ARBA00022617"/>
    </source>
</evidence>
<evidence type="ECO:0000313" key="15">
    <source>
        <dbReference type="RefSeq" id="XP_017779587.1"/>
    </source>
</evidence>
<evidence type="ECO:0000256" key="3">
    <source>
        <dbReference type="ARBA" id="ARBA00004406"/>
    </source>
</evidence>
<proteinExistence type="inferred from homology"/>
<dbReference type="Proteomes" id="UP000695000">
    <property type="component" value="Unplaced"/>
</dbReference>
<evidence type="ECO:0000256" key="8">
    <source>
        <dbReference type="ARBA" id="ARBA00022848"/>
    </source>
</evidence>
<keyword evidence="6 13" id="KW-0479">Metal-binding</keyword>
<keyword evidence="9 13" id="KW-0560">Oxidoreductase</keyword>
<evidence type="ECO:0000256" key="9">
    <source>
        <dbReference type="ARBA" id="ARBA00023002"/>
    </source>
</evidence>
<evidence type="ECO:0000256" key="4">
    <source>
        <dbReference type="ARBA" id="ARBA00010617"/>
    </source>
</evidence>
<keyword evidence="10 13" id="KW-0408">Iron</keyword>
<evidence type="ECO:0000256" key="13">
    <source>
        <dbReference type="RuleBase" id="RU000461"/>
    </source>
</evidence>
<dbReference type="CDD" id="cd11056">
    <property type="entry name" value="CYP6-like"/>
    <property type="match status" value="1"/>
</dbReference>
<comment type="similarity">
    <text evidence="4 13">Belongs to the cytochrome P450 family.</text>
</comment>